<evidence type="ECO:0000256" key="6">
    <source>
        <dbReference type="ARBA" id="ARBA00023004"/>
    </source>
</evidence>
<evidence type="ECO:0000313" key="10">
    <source>
        <dbReference type="EMBL" id="PIQ89397.1"/>
    </source>
</evidence>
<dbReference type="GO" id="GO:0051539">
    <property type="term" value="F:4 iron, 4 sulfur cluster binding"/>
    <property type="evidence" value="ECO:0007669"/>
    <property type="project" value="UniProtKB-KW"/>
</dbReference>
<dbReference type="SFLD" id="SFLDG01123">
    <property type="entry name" value="methyltransferase_(Class_B)"/>
    <property type="match status" value="1"/>
</dbReference>
<name>A0A2H0LYD7_9BACT</name>
<gene>
    <name evidence="10" type="ORF">COV72_03380</name>
</gene>
<dbReference type="Gene3D" id="3.80.30.20">
    <property type="entry name" value="tm_1862 like domain"/>
    <property type="match status" value="1"/>
</dbReference>
<dbReference type="Pfam" id="PF04055">
    <property type="entry name" value="Radical_SAM"/>
    <property type="match status" value="1"/>
</dbReference>
<evidence type="ECO:0000259" key="9">
    <source>
        <dbReference type="PROSITE" id="PS51918"/>
    </source>
</evidence>
<dbReference type="SMART" id="SM00729">
    <property type="entry name" value="Elp3"/>
    <property type="match status" value="1"/>
</dbReference>
<accession>A0A2H0LYD7</accession>
<dbReference type="InterPro" id="IPR034466">
    <property type="entry name" value="Methyltransferase_Class_B"/>
</dbReference>
<dbReference type="CDD" id="cd02068">
    <property type="entry name" value="radical_SAM_B12_BD"/>
    <property type="match status" value="1"/>
</dbReference>
<sequence>MKKDLVVLFYPKTEPDNIYRNLPISILKLASQVIASGYRVRVVDSRIEEDYEPVIRQIAGETLCFGVSAMTGFQINHGIKASEIAKRINHDIPVVWGGWHASLLPSQTLENDFIDIAVIGQGERTLSELLGVLANGGDFKNISGIAFKDQNGAVIQNTCRRFEDIDNFAPVNFEAINIDKYINESELGKRTISWNTSQGCPFCCGFCCTPVLYGRNWASLSVERILGEIETLISRFNVDSILFAEDNFFTNRERVSAICTEIVKRKLKFHWSTDGRIDQILRLEPELFSLLNESGCHKIYLGAESGDQDVLNLIDKKIKREDTYKAVDLLGRHNIKAELFLMVGFPLNPKKDLNETLKMISGIKRNYPNHQATPFLYTPYPGTKLFDLAKNYGLRPPGSLRAWGNWSLLAPISPWIDKSYLDRVNRLVKFYLPFAYPSDSLRKRMEKGVSGYFYRIMHRIAKFRIEKNILIFPIEWQVVKFIYYKVMLRYNIFKNLSVPR</sequence>
<dbReference type="InterPro" id="IPR023404">
    <property type="entry name" value="rSAM_horseshoe"/>
</dbReference>
<evidence type="ECO:0000259" key="8">
    <source>
        <dbReference type="PROSITE" id="PS51332"/>
    </source>
</evidence>
<comment type="cofactor">
    <cofactor evidence="1">
        <name>[4Fe-4S] cluster</name>
        <dbReference type="ChEBI" id="CHEBI:49883"/>
    </cofactor>
</comment>
<keyword evidence="2" id="KW-0489">Methyltransferase</keyword>
<dbReference type="InterPro" id="IPR051198">
    <property type="entry name" value="BchE-like"/>
</dbReference>
<dbReference type="GO" id="GO:0046872">
    <property type="term" value="F:metal ion binding"/>
    <property type="evidence" value="ECO:0007669"/>
    <property type="project" value="UniProtKB-KW"/>
</dbReference>
<dbReference type="Proteomes" id="UP000229641">
    <property type="component" value="Unassembled WGS sequence"/>
</dbReference>
<dbReference type="SFLD" id="SFLDG01082">
    <property type="entry name" value="B12-binding_domain_containing"/>
    <property type="match status" value="1"/>
</dbReference>
<keyword evidence="6" id="KW-0408">Iron</keyword>
<evidence type="ECO:0000256" key="5">
    <source>
        <dbReference type="ARBA" id="ARBA00022723"/>
    </source>
</evidence>
<keyword evidence="7" id="KW-0411">Iron-sulfur</keyword>
<evidence type="ECO:0000313" key="11">
    <source>
        <dbReference type="Proteomes" id="UP000229641"/>
    </source>
</evidence>
<protein>
    <submittedName>
        <fullName evidence="10">Uncharacterized protein</fullName>
    </submittedName>
</protein>
<dbReference type="Gene3D" id="3.40.50.280">
    <property type="entry name" value="Cobalamin-binding domain"/>
    <property type="match status" value="1"/>
</dbReference>
<keyword evidence="4" id="KW-0949">S-adenosyl-L-methionine</keyword>
<dbReference type="AlphaFoldDB" id="A0A2H0LYD7"/>
<dbReference type="GO" id="GO:0003824">
    <property type="term" value="F:catalytic activity"/>
    <property type="evidence" value="ECO:0007669"/>
    <property type="project" value="InterPro"/>
</dbReference>
<dbReference type="PANTHER" id="PTHR43409:SF7">
    <property type="entry name" value="BLL1977 PROTEIN"/>
    <property type="match status" value="1"/>
</dbReference>
<dbReference type="SFLD" id="SFLDS00029">
    <property type="entry name" value="Radical_SAM"/>
    <property type="match status" value="1"/>
</dbReference>
<dbReference type="GO" id="GO:0031419">
    <property type="term" value="F:cobalamin binding"/>
    <property type="evidence" value="ECO:0007669"/>
    <property type="project" value="InterPro"/>
</dbReference>
<proteinExistence type="predicted"/>
<keyword evidence="3" id="KW-0808">Transferase</keyword>
<dbReference type="SUPFAM" id="SSF102114">
    <property type="entry name" value="Radical SAM enzymes"/>
    <property type="match status" value="1"/>
</dbReference>
<dbReference type="InterPro" id="IPR058240">
    <property type="entry name" value="rSAM_sf"/>
</dbReference>
<evidence type="ECO:0000256" key="2">
    <source>
        <dbReference type="ARBA" id="ARBA00022603"/>
    </source>
</evidence>
<reference evidence="10 11" key="1">
    <citation type="submission" date="2017-09" db="EMBL/GenBank/DDBJ databases">
        <title>Depth-based differentiation of microbial function through sediment-hosted aquifers and enrichment of novel symbionts in the deep terrestrial subsurface.</title>
        <authorList>
            <person name="Probst A.J."/>
            <person name="Ladd B."/>
            <person name="Jarett J.K."/>
            <person name="Geller-Mcgrath D.E."/>
            <person name="Sieber C.M."/>
            <person name="Emerson J.B."/>
            <person name="Anantharaman K."/>
            <person name="Thomas B.C."/>
            <person name="Malmstrom R."/>
            <person name="Stieglmeier M."/>
            <person name="Klingl A."/>
            <person name="Woyke T."/>
            <person name="Ryan C.M."/>
            <person name="Banfield J.F."/>
        </authorList>
    </citation>
    <scope>NUCLEOTIDE SEQUENCE [LARGE SCALE GENOMIC DNA]</scope>
    <source>
        <strain evidence="10">CG11_big_fil_rev_8_21_14_0_20_42_13</strain>
    </source>
</reference>
<evidence type="ECO:0000256" key="4">
    <source>
        <dbReference type="ARBA" id="ARBA00022691"/>
    </source>
</evidence>
<dbReference type="PANTHER" id="PTHR43409">
    <property type="entry name" value="ANAEROBIC MAGNESIUM-PROTOPORPHYRIN IX MONOMETHYL ESTER CYCLASE-RELATED"/>
    <property type="match status" value="1"/>
</dbReference>
<evidence type="ECO:0000256" key="7">
    <source>
        <dbReference type="ARBA" id="ARBA00023014"/>
    </source>
</evidence>
<organism evidence="10 11">
    <name type="scientific">Candidatus Ghiorseimicrobium undicola</name>
    <dbReference type="NCBI Taxonomy" id="1974746"/>
    <lineage>
        <taxon>Bacteria</taxon>
        <taxon>Pseudomonadati</taxon>
        <taxon>Candidatus Omnitrophota</taxon>
        <taxon>Candidatus Ghiorseimicrobium</taxon>
    </lineage>
</organism>
<dbReference type="InterPro" id="IPR006158">
    <property type="entry name" value="Cobalamin-bd"/>
</dbReference>
<dbReference type="PROSITE" id="PS51918">
    <property type="entry name" value="RADICAL_SAM"/>
    <property type="match status" value="1"/>
</dbReference>
<feature type="domain" description="B12-binding" evidence="8">
    <location>
        <begin position="3"/>
        <end position="140"/>
    </location>
</feature>
<dbReference type="PROSITE" id="PS51332">
    <property type="entry name" value="B12_BINDING"/>
    <property type="match status" value="1"/>
</dbReference>
<dbReference type="InterPro" id="IPR007197">
    <property type="entry name" value="rSAM"/>
</dbReference>
<dbReference type="Pfam" id="PF02310">
    <property type="entry name" value="B12-binding"/>
    <property type="match status" value="1"/>
</dbReference>
<evidence type="ECO:0000256" key="3">
    <source>
        <dbReference type="ARBA" id="ARBA00022679"/>
    </source>
</evidence>
<keyword evidence="5" id="KW-0479">Metal-binding</keyword>
<feature type="domain" description="Radical SAM core" evidence="9">
    <location>
        <begin position="186"/>
        <end position="419"/>
    </location>
</feature>
<dbReference type="InterPro" id="IPR006638">
    <property type="entry name" value="Elp3/MiaA/NifB-like_rSAM"/>
</dbReference>
<evidence type="ECO:0000256" key="1">
    <source>
        <dbReference type="ARBA" id="ARBA00001966"/>
    </source>
</evidence>
<dbReference type="EMBL" id="PCWA01000045">
    <property type="protein sequence ID" value="PIQ89397.1"/>
    <property type="molecule type" value="Genomic_DNA"/>
</dbReference>
<comment type="caution">
    <text evidence="10">The sequence shown here is derived from an EMBL/GenBank/DDBJ whole genome shotgun (WGS) entry which is preliminary data.</text>
</comment>